<keyword evidence="4" id="KW-1185">Reference proteome</keyword>
<dbReference type="Gene3D" id="3.20.20.190">
    <property type="entry name" value="Phosphatidylinositol (PI) phosphodiesterase"/>
    <property type="match status" value="1"/>
</dbReference>
<accession>A0A0L0MXT4</accession>
<proteinExistence type="predicted"/>
<feature type="domain" description="GP-PDE" evidence="2">
    <location>
        <begin position="40"/>
        <end position="131"/>
    </location>
</feature>
<comment type="caution">
    <text evidence="3">The sequence shown here is derived from an EMBL/GenBank/DDBJ whole genome shotgun (WGS) entry which is preliminary data.</text>
</comment>
<dbReference type="PANTHER" id="PTHR43805">
    <property type="entry name" value="GLYCEROPHOSPHORYL DIESTER PHOSPHODIESTERASE"/>
    <property type="match status" value="1"/>
</dbReference>
<gene>
    <name evidence="3" type="ORF">TOPH_08681</name>
</gene>
<dbReference type="InterPro" id="IPR030395">
    <property type="entry name" value="GP_PDE_dom"/>
</dbReference>
<dbReference type="GO" id="GO:0008081">
    <property type="term" value="F:phosphoric diester hydrolase activity"/>
    <property type="evidence" value="ECO:0007669"/>
    <property type="project" value="InterPro"/>
</dbReference>
<reference evidence="3 4" key="1">
    <citation type="journal article" date="2015" name="BMC Genomics">
        <title>The genome of the truffle-parasite Tolypocladium ophioglossoides and the evolution of antifungal peptaibiotics.</title>
        <authorList>
            <person name="Quandt C.A."/>
            <person name="Bushley K.E."/>
            <person name="Spatafora J.W."/>
        </authorList>
    </citation>
    <scope>NUCLEOTIDE SEQUENCE [LARGE SCALE GENOMIC DNA]</scope>
    <source>
        <strain evidence="3 4">CBS 100239</strain>
    </source>
</reference>
<feature type="region of interest" description="Disordered" evidence="1">
    <location>
        <begin position="201"/>
        <end position="223"/>
    </location>
</feature>
<dbReference type="PANTHER" id="PTHR43805:SF1">
    <property type="entry name" value="GP-PDE DOMAIN-CONTAINING PROTEIN"/>
    <property type="match status" value="1"/>
</dbReference>
<dbReference type="GO" id="GO:0006629">
    <property type="term" value="P:lipid metabolic process"/>
    <property type="evidence" value="ECO:0007669"/>
    <property type="project" value="InterPro"/>
</dbReference>
<evidence type="ECO:0000313" key="3">
    <source>
        <dbReference type="EMBL" id="KND86672.1"/>
    </source>
</evidence>
<dbReference type="STRING" id="1163406.A0A0L0MXT4"/>
<organism evidence="3 4">
    <name type="scientific">Tolypocladium ophioglossoides (strain CBS 100239)</name>
    <name type="common">Snaketongue truffleclub</name>
    <name type="synonym">Elaphocordyceps ophioglossoides</name>
    <dbReference type="NCBI Taxonomy" id="1163406"/>
    <lineage>
        <taxon>Eukaryota</taxon>
        <taxon>Fungi</taxon>
        <taxon>Dikarya</taxon>
        <taxon>Ascomycota</taxon>
        <taxon>Pezizomycotina</taxon>
        <taxon>Sordariomycetes</taxon>
        <taxon>Hypocreomycetidae</taxon>
        <taxon>Hypocreales</taxon>
        <taxon>Ophiocordycipitaceae</taxon>
        <taxon>Tolypocladium</taxon>
    </lineage>
</organism>
<dbReference type="OrthoDB" id="1058301at2759"/>
<dbReference type="Pfam" id="PF03009">
    <property type="entry name" value="GDPD"/>
    <property type="match status" value="1"/>
</dbReference>
<dbReference type="AlphaFoldDB" id="A0A0L0MXT4"/>
<evidence type="ECO:0000256" key="1">
    <source>
        <dbReference type="SAM" id="MobiDB-lite"/>
    </source>
</evidence>
<dbReference type="Proteomes" id="UP000036947">
    <property type="component" value="Unassembled WGS sequence"/>
</dbReference>
<protein>
    <submittedName>
        <fullName evidence="3">Phosphatidylglycerol phospholipase C</fullName>
    </submittedName>
</protein>
<evidence type="ECO:0000313" key="4">
    <source>
        <dbReference type="Proteomes" id="UP000036947"/>
    </source>
</evidence>
<dbReference type="InterPro" id="IPR017946">
    <property type="entry name" value="PLC-like_Pdiesterase_TIM-brl"/>
</dbReference>
<evidence type="ECO:0000259" key="2">
    <source>
        <dbReference type="PROSITE" id="PS51704"/>
    </source>
</evidence>
<feature type="compositionally biased region" description="Low complexity" evidence="1">
    <location>
        <begin position="209"/>
        <end position="223"/>
    </location>
</feature>
<sequence length="401" mass="44430">MADEQVLLLKGDDATMRGLPKAPPFAAAVTSQRNASRLLPQTIAHRGYKSMYPENSISGFRGAVAVGAHAVETDVRLSADGVAVLSHDASLKRCFGVDRKVGDCAWTDLAALRTLREPREGMPRLRDLLAWMAGLGGARHGEGRERVWVLLDIKLDDDAQALMDAIARAIAQAPPGPVPWEQRIMLGCWNVRPCPLPPCSTHTTRAHHSPSSPNSPNSPTQATTLQAAQRTLPSLPLAHIGFSLAYARHFLPQQDLSFNVAQHALLAPLCGRRFARDLRDRGRALFVWTVNSERAMEWCIRQNAPPEPPSSPRAVGQPDRRLVDGVITDDPALFLAVCARCEDELDGLAEPRRTTAREAARMAVGVLLRHVLFNLVFLYRRFVQHKMDYMHELRDLERKVE</sequence>
<name>A0A0L0MXT4_TOLOC</name>
<dbReference type="SUPFAM" id="SSF51695">
    <property type="entry name" value="PLC-like phosphodiesterases"/>
    <property type="match status" value="1"/>
</dbReference>
<dbReference type="PROSITE" id="PS51704">
    <property type="entry name" value="GP_PDE"/>
    <property type="match status" value="1"/>
</dbReference>
<dbReference type="EMBL" id="LFRF01000051">
    <property type="protein sequence ID" value="KND86672.1"/>
    <property type="molecule type" value="Genomic_DNA"/>
</dbReference>